<dbReference type="Proteomes" id="UP000198597">
    <property type="component" value="Unassembled WGS sequence"/>
</dbReference>
<evidence type="ECO:0000256" key="1">
    <source>
        <dbReference type="ARBA" id="ARBA00008023"/>
    </source>
</evidence>
<feature type="binding site" evidence="10">
    <location>
        <begin position="159"/>
        <end position="162"/>
    </location>
    <ligand>
        <name>substrate</name>
    </ligand>
</feature>
<dbReference type="GO" id="GO:0036220">
    <property type="term" value="F:ITP diphosphatase activity"/>
    <property type="evidence" value="ECO:0007669"/>
    <property type="project" value="UniProtKB-UniRule"/>
</dbReference>
<evidence type="ECO:0000256" key="8">
    <source>
        <dbReference type="ARBA" id="ARBA00051875"/>
    </source>
</evidence>
<dbReference type="Pfam" id="PF01725">
    <property type="entry name" value="Ham1p_like"/>
    <property type="match status" value="1"/>
</dbReference>
<evidence type="ECO:0000256" key="4">
    <source>
        <dbReference type="ARBA" id="ARBA00022741"/>
    </source>
</evidence>
<evidence type="ECO:0000256" key="6">
    <source>
        <dbReference type="ARBA" id="ARBA00022842"/>
    </source>
</evidence>
<dbReference type="CDD" id="cd00515">
    <property type="entry name" value="HAM1"/>
    <property type="match status" value="1"/>
</dbReference>
<evidence type="ECO:0000256" key="9">
    <source>
        <dbReference type="ARBA" id="ARBA00052017"/>
    </source>
</evidence>
<dbReference type="PANTHER" id="PTHR11067">
    <property type="entry name" value="INOSINE TRIPHOSPHATE PYROPHOSPHATASE/HAM1 PROTEIN"/>
    <property type="match status" value="1"/>
</dbReference>
<dbReference type="STRING" id="94869.SAMN04488529_105238"/>
<evidence type="ECO:0000256" key="2">
    <source>
        <dbReference type="ARBA" id="ARBA00011738"/>
    </source>
</evidence>
<dbReference type="GO" id="GO:0035870">
    <property type="term" value="F:dITP diphosphatase activity"/>
    <property type="evidence" value="ECO:0007669"/>
    <property type="project" value="UniProtKB-UniRule"/>
</dbReference>
<accession>A0A1H0SUR4</accession>
<feature type="binding site" evidence="10">
    <location>
        <position position="182"/>
    </location>
    <ligand>
        <name>substrate</name>
    </ligand>
</feature>
<keyword evidence="7 10" id="KW-0546">Nucleotide metabolism</keyword>
<dbReference type="NCBIfam" id="TIGR00042">
    <property type="entry name" value="RdgB/HAM1 family non-canonical purine NTP pyrophosphatase"/>
    <property type="match status" value="1"/>
</dbReference>
<evidence type="ECO:0000256" key="10">
    <source>
        <dbReference type="HAMAP-Rule" id="MF_01405"/>
    </source>
</evidence>
<dbReference type="GO" id="GO:0000166">
    <property type="term" value="F:nucleotide binding"/>
    <property type="evidence" value="ECO:0007669"/>
    <property type="project" value="UniProtKB-KW"/>
</dbReference>
<dbReference type="EMBL" id="FNJM01000005">
    <property type="protein sequence ID" value="SDP45483.1"/>
    <property type="molecule type" value="Genomic_DNA"/>
</dbReference>
<sequence length="203" mass="22782">MKKLIIASNNKGKIKEIKEILVGLPLEVVSLNDENINIDVVEDGITFAENAKKKAMEIYDYLLNRGDKDFLVMADDSGIEVDHLNGAPGVYSARYAGEHGDDDKNNEKLLANLKGVRWENRGARFVCQLAVVDDKKMYKSVTGYVEGHIMEEINGSDGFGYDPLFYCDELKTSFGEAKSSEKNLVSHRGRALVKFKILIREFL</sequence>
<keyword evidence="5 10" id="KW-0378">Hydrolase</keyword>
<reference evidence="12 13" key="1">
    <citation type="submission" date="2016-10" db="EMBL/GenBank/DDBJ databases">
        <authorList>
            <person name="de Groot N.N."/>
        </authorList>
    </citation>
    <scope>NUCLEOTIDE SEQUENCE [LARGE SCALE GENOMIC DNA]</scope>
    <source>
        <strain evidence="12 13">DSM 12272</strain>
    </source>
</reference>
<dbReference type="FunFam" id="3.90.950.10:FF:000001">
    <property type="entry name" value="dITP/XTP pyrophosphatase"/>
    <property type="match status" value="1"/>
</dbReference>
<evidence type="ECO:0000313" key="12">
    <source>
        <dbReference type="EMBL" id="SDP45483.1"/>
    </source>
</evidence>
<feature type="binding site" evidence="10">
    <location>
        <position position="76"/>
    </location>
    <ligand>
        <name>Mg(2+)</name>
        <dbReference type="ChEBI" id="CHEBI:18420"/>
    </ligand>
</feature>
<dbReference type="RefSeq" id="WP_089969528.1">
    <property type="nucleotide sequence ID" value="NZ_FNJM01000005.1"/>
</dbReference>
<name>A0A1H0SUR4_9CLOT</name>
<evidence type="ECO:0000256" key="11">
    <source>
        <dbReference type="RuleBase" id="RU003781"/>
    </source>
</evidence>
<organism evidence="12 13">
    <name type="scientific">Clostridium gasigenes</name>
    <dbReference type="NCBI Taxonomy" id="94869"/>
    <lineage>
        <taxon>Bacteria</taxon>
        <taxon>Bacillati</taxon>
        <taxon>Bacillota</taxon>
        <taxon>Clostridia</taxon>
        <taxon>Eubacteriales</taxon>
        <taxon>Clostridiaceae</taxon>
        <taxon>Clostridium</taxon>
    </lineage>
</organism>
<comment type="cofactor">
    <cofactor evidence="10">
        <name>Mg(2+)</name>
        <dbReference type="ChEBI" id="CHEBI:18420"/>
    </cofactor>
    <text evidence="10">Binds 1 Mg(2+) ion per subunit.</text>
</comment>
<keyword evidence="13" id="KW-1185">Reference proteome</keyword>
<dbReference type="InterPro" id="IPR029001">
    <property type="entry name" value="ITPase-like_fam"/>
</dbReference>
<feature type="binding site" evidence="10">
    <location>
        <begin position="187"/>
        <end position="188"/>
    </location>
    <ligand>
        <name>substrate</name>
    </ligand>
</feature>
<protein>
    <recommendedName>
        <fullName evidence="10">dITP/XTP pyrophosphatase</fullName>
        <ecNumber evidence="10">3.6.1.66</ecNumber>
    </recommendedName>
    <alternativeName>
        <fullName evidence="10">Non-canonical purine NTP pyrophosphatase</fullName>
    </alternativeName>
    <alternativeName>
        <fullName evidence="10">Non-standard purine NTP pyrophosphatase</fullName>
    </alternativeName>
    <alternativeName>
        <fullName evidence="10">Nucleoside-triphosphate diphosphatase</fullName>
    </alternativeName>
    <alternativeName>
        <fullName evidence="10">Nucleoside-triphosphate pyrophosphatase</fullName>
        <shortName evidence="10">NTPase</shortName>
    </alternativeName>
</protein>
<keyword evidence="4 10" id="KW-0547">Nucleotide-binding</keyword>
<evidence type="ECO:0000256" key="5">
    <source>
        <dbReference type="ARBA" id="ARBA00022801"/>
    </source>
</evidence>
<dbReference type="InterPro" id="IPR002637">
    <property type="entry name" value="RdgB/HAM1"/>
</dbReference>
<dbReference type="GO" id="GO:0017111">
    <property type="term" value="F:ribonucleoside triphosphate phosphatase activity"/>
    <property type="evidence" value="ECO:0007669"/>
    <property type="project" value="InterPro"/>
</dbReference>
<comment type="function">
    <text evidence="10">Pyrophosphatase that catalyzes the hydrolysis of nucleoside triphosphates to their monophosphate derivatives, with a high preference for the non-canonical purine nucleotides XTP (xanthosine triphosphate), dITP (deoxyinosine triphosphate) and ITP. Seems to function as a house-cleaning enzyme that removes non-canonical purine nucleotides from the nucleotide pool, thus preventing their incorporation into DNA/RNA and avoiding chromosomal lesions.</text>
</comment>
<feature type="binding site" evidence="10">
    <location>
        <position position="77"/>
    </location>
    <ligand>
        <name>substrate</name>
    </ligand>
</feature>
<dbReference type="InterPro" id="IPR020922">
    <property type="entry name" value="dITP/XTP_pyrophosphatase"/>
</dbReference>
<dbReference type="EC" id="3.6.1.66" evidence="10"/>
<gene>
    <name evidence="12" type="ORF">SAMN04488529_105238</name>
</gene>
<comment type="catalytic activity">
    <reaction evidence="10">
        <text>ITP + H2O = IMP + diphosphate + H(+)</text>
        <dbReference type="Rhea" id="RHEA:29399"/>
        <dbReference type="ChEBI" id="CHEBI:15377"/>
        <dbReference type="ChEBI" id="CHEBI:15378"/>
        <dbReference type="ChEBI" id="CHEBI:33019"/>
        <dbReference type="ChEBI" id="CHEBI:58053"/>
        <dbReference type="ChEBI" id="CHEBI:61402"/>
        <dbReference type="EC" id="3.6.1.66"/>
    </reaction>
</comment>
<dbReference type="GO" id="GO:0009146">
    <property type="term" value="P:purine nucleoside triphosphate catabolic process"/>
    <property type="evidence" value="ECO:0007669"/>
    <property type="project" value="UniProtKB-UniRule"/>
</dbReference>
<comment type="caution">
    <text evidence="10">Lacks conserved residue(s) required for the propagation of feature annotation.</text>
</comment>
<evidence type="ECO:0000256" key="3">
    <source>
        <dbReference type="ARBA" id="ARBA00022723"/>
    </source>
</evidence>
<feature type="binding site" evidence="10">
    <location>
        <begin position="8"/>
        <end position="13"/>
    </location>
    <ligand>
        <name>substrate</name>
    </ligand>
</feature>
<proteinExistence type="inferred from homology"/>
<dbReference type="Gene3D" id="3.90.950.10">
    <property type="match status" value="1"/>
</dbReference>
<comment type="catalytic activity">
    <reaction evidence="8 10">
        <text>dITP + H2O = dIMP + diphosphate + H(+)</text>
        <dbReference type="Rhea" id="RHEA:28342"/>
        <dbReference type="ChEBI" id="CHEBI:15377"/>
        <dbReference type="ChEBI" id="CHEBI:15378"/>
        <dbReference type="ChEBI" id="CHEBI:33019"/>
        <dbReference type="ChEBI" id="CHEBI:61194"/>
        <dbReference type="ChEBI" id="CHEBI:61382"/>
        <dbReference type="EC" id="3.6.1.66"/>
    </reaction>
</comment>
<dbReference type="GO" id="GO:0009117">
    <property type="term" value="P:nucleotide metabolic process"/>
    <property type="evidence" value="ECO:0007669"/>
    <property type="project" value="UniProtKB-KW"/>
</dbReference>
<evidence type="ECO:0000256" key="7">
    <source>
        <dbReference type="ARBA" id="ARBA00023080"/>
    </source>
</evidence>
<dbReference type="GO" id="GO:0005829">
    <property type="term" value="C:cytosol"/>
    <property type="evidence" value="ECO:0007669"/>
    <property type="project" value="TreeGrafter"/>
</dbReference>
<dbReference type="SUPFAM" id="SSF52972">
    <property type="entry name" value="ITPase-like"/>
    <property type="match status" value="1"/>
</dbReference>
<dbReference type="AlphaFoldDB" id="A0A1H0SUR4"/>
<feature type="active site" description="Proton acceptor" evidence="10">
    <location>
        <position position="76"/>
    </location>
</feature>
<dbReference type="HAMAP" id="MF_01405">
    <property type="entry name" value="Non_canon_purine_NTPase"/>
    <property type="match status" value="1"/>
</dbReference>
<comment type="subunit">
    <text evidence="2 10">Homodimer.</text>
</comment>
<comment type="similarity">
    <text evidence="1 10 11">Belongs to the HAM1 NTPase family.</text>
</comment>
<evidence type="ECO:0000313" key="13">
    <source>
        <dbReference type="Proteomes" id="UP000198597"/>
    </source>
</evidence>
<dbReference type="GO" id="GO:0036222">
    <property type="term" value="F:XTP diphosphatase activity"/>
    <property type="evidence" value="ECO:0007669"/>
    <property type="project" value="UniProtKB-UniRule"/>
</dbReference>
<dbReference type="OrthoDB" id="9807456at2"/>
<keyword evidence="6 10" id="KW-0460">Magnesium</keyword>
<comment type="catalytic activity">
    <reaction evidence="9 10">
        <text>XTP + H2O = XMP + diphosphate + H(+)</text>
        <dbReference type="Rhea" id="RHEA:28610"/>
        <dbReference type="ChEBI" id="CHEBI:15377"/>
        <dbReference type="ChEBI" id="CHEBI:15378"/>
        <dbReference type="ChEBI" id="CHEBI:33019"/>
        <dbReference type="ChEBI" id="CHEBI:57464"/>
        <dbReference type="ChEBI" id="CHEBI:61314"/>
        <dbReference type="EC" id="3.6.1.66"/>
    </reaction>
</comment>
<keyword evidence="3 10" id="KW-0479">Metal-binding</keyword>
<dbReference type="PANTHER" id="PTHR11067:SF9">
    <property type="entry name" value="INOSINE TRIPHOSPHATE PYROPHOSPHATASE"/>
    <property type="match status" value="1"/>
</dbReference>
<dbReference type="GO" id="GO:0046872">
    <property type="term" value="F:metal ion binding"/>
    <property type="evidence" value="ECO:0007669"/>
    <property type="project" value="UniProtKB-KW"/>
</dbReference>